<dbReference type="SUPFAM" id="SSF48452">
    <property type="entry name" value="TPR-like"/>
    <property type="match status" value="1"/>
</dbReference>
<dbReference type="PROSITE" id="PS50110">
    <property type="entry name" value="RESPONSE_REGULATORY"/>
    <property type="match status" value="1"/>
</dbReference>
<dbReference type="AlphaFoldDB" id="A0A837NJR0"/>
<dbReference type="GO" id="GO:0012505">
    <property type="term" value="C:endomembrane system"/>
    <property type="evidence" value="ECO:0007669"/>
    <property type="project" value="UniProtKB-ARBA"/>
</dbReference>
<sequence length="548" mass="62832">MDKTLELNNKRVLLIDDQKPFQVMLKGSLLNLGAKEVQVKSTGEAGIAAYVKNPHDILLVDYNLGSGKNGRQVLEELQVRGLMKPHTLFFIITGDNSRPMVLSALELQPDDYLMKPFSHRVLRSRLTRAYKRRMWLKDVFQALTSHNYEDCIKACEKHIATNSRYSNYCRKLQIELYNKTGQLHEAEKAIKELLEDNSHSWVFLKLAETRLLQNSPEEALNIINHILKRMPHAIEAQDLKTECYLQQQQLEEALNSARDAITMAPFSIDRQTRLAHIARDNGDFDLAKQAMNNVLQIARKSVFRNAEHLCNYLRSILDAAENSDTPQQISKYQTEATMELQRARYDEHLLHADISFEDLESILLSRIDSFNGRLREAQHRLNEVVGDDLANNREIDRNLLPDVIAVLLDVGEYEKANMLAGQQAEKVKLDSYTLKILKSRMAAAQKQQDEFFTIHRQGAEAYQAGIYQQALNDFRQSMELAPLNSGAALNFIQAAVRYTEENPKATNTNSLKKECEQCFKVLEGLQLSDSHTQRYEQLLEETEELGLR</sequence>
<evidence type="ECO:0000256" key="1">
    <source>
        <dbReference type="PROSITE-ProRule" id="PRU00169"/>
    </source>
</evidence>
<dbReference type="PANTHER" id="PTHR43228:SF1">
    <property type="entry name" value="TWO-COMPONENT RESPONSE REGULATOR ARR22"/>
    <property type="match status" value="1"/>
</dbReference>
<dbReference type="InterPro" id="IPR052048">
    <property type="entry name" value="ST_Response_Regulator"/>
</dbReference>
<gene>
    <name evidence="4" type="ORF">AFK76_02215</name>
</gene>
<evidence type="ECO:0000259" key="3">
    <source>
        <dbReference type="PROSITE" id="PS50110"/>
    </source>
</evidence>
<evidence type="ECO:0000313" key="5">
    <source>
        <dbReference type="Proteomes" id="UP000053030"/>
    </source>
</evidence>
<evidence type="ECO:0000313" key="4">
    <source>
        <dbReference type="EMBL" id="KPD24449.1"/>
    </source>
</evidence>
<dbReference type="Pfam" id="PF09295">
    <property type="entry name" value="ChAPs"/>
    <property type="match status" value="1"/>
</dbReference>
<feature type="modified residue" description="4-aspartylphosphate" evidence="1">
    <location>
        <position position="61"/>
    </location>
</feature>
<evidence type="ECO:0000256" key="2">
    <source>
        <dbReference type="PROSITE-ProRule" id="PRU00339"/>
    </source>
</evidence>
<dbReference type="GO" id="GO:0005737">
    <property type="term" value="C:cytoplasm"/>
    <property type="evidence" value="ECO:0007669"/>
    <property type="project" value="UniProtKB-ARBA"/>
</dbReference>
<dbReference type="Gene3D" id="1.25.40.10">
    <property type="entry name" value="Tetratricopeptide repeat domain"/>
    <property type="match status" value="1"/>
</dbReference>
<keyword evidence="2" id="KW-0802">TPR repeat</keyword>
<dbReference type="InterPro" id="IPR019734">
    <property type="entry name" value="TPR_rpt"/>
</dbReference>
<comment type="caution">
    <text evidence="4">The sequence shown here is derived from an EMBL/GenBank/DDBJ whole genome shotgun (WGS) entry which is preliminary data.</text>
</comment>
<dbReference type="SUPFAM" id="SSF52172">
    <property type="entry name" value="CheY-like"/>
    <property type="match status" value="1"/>
</dbReference>
<accession>A0A837NJR0</accession>
<dbReference type="PROSITE" id="PS50005">
    <property type="entry name" value="TPR"/>
    <property type="match status" value="1"/>
</dbReference>
<dbReference type="GO" id="GO:0000160">
    <property type="term" value="P:phosphorelay signal transduction system"/>
    <property type="evidence" value="ECO:0007669"/>
    <property type="project" value="InterPro"/>
</dbReference>
<dbReference type="Pfam" id="PF00072">
    <property type="entry name" value="Response_reg"/>
    <property type="match status" value="1"/>
</dbReference>
<dbReference type="CDD" id="cd17589">
    <property type="entry name" value="REC_TPR"/>
    <property type="match status" value="1"/>
</dbReference>
<dbReference type="PANTHER" id="PTHR43228">
    <property type="entry name" value="TWO-COMPONENT RESPONSE REGULATOR"/>
    <property type="match status" value="1"/>
</dbReference>
<dbReference type="EMBL" id="LHSG01000002">
    <property type="protein sequence ID" value="KPD24449.1"/>
    <property type="molecule type" value="Genomic_DNA"/>
</dbReference>
<dbReference type="RefSeq" id="WP_053952678.1">
    <property type="nucleotide sequence ID" value="NZ_FNCB01000002.1"/>
</dbReference>
<organism evidence="4 5">
    <name type="scientific">Idiomarina zobellii</name>
    <dbReference type="NCBI Taxonomy" id="86103"/>
    <lineage>
        <taxon>Bacteria</taxon>
        <taxon>Pseudomonadati</taxon>
        <taxon>Pseudomonadota</taxon>
        <taxon>Gammaproteobacteria</taxon>
        <taxon>Alteromonadales</taxon>
        <taxon>Idiomarinaceae</taxon>
        <taxon>Idiomarina</taxon>
    </lineage>
</organism>
<dbReference type="InterPro" id="IPR015374">
    <property type="entry name" value="ChAPs"/>
</dbReference>
<feature type="domain" description="Response regulatory" evidence="3">
    <location>
        <begin position="11"/>
        <end position="130"/>
    </location>
</feature>
<keyword evidence="5" id="KW-1185">Reference proteome</keyword>
<dbReference type="InterPro" id="IPR011006">
    <property type="entry name" value="CheY-like_superfamily"/>
</dbReference>
<proteinExistence type="predicted"/>
<feature type="repeat" description="TPR" evidence="2">
    <location>
        <begin position="451"/>
        <end position="484"/>
    </location>
</feature>
<dbReference type="OrthoDB" id="7298659at2"/>
<keyword evidence="1" id="KW-0597">Phosphoprotein</keyword>
<dbReference type="InterPro" id="IPR011990">
    <property type="entry name" value="TPR-like_helical_dom_sf"/>
</dbReference>
<dbReference type="Proteomes" id="UP000053030">
    <property type="component" value="Unassembled WGS sequence"/>
</dbReference>
<dbReference type="GO" id="GO:0032991">
    <property type="term" value="C:protein-containing complex"/>
    <property type="evidence" value="ECO:0007669"/>
    <property type="project" value="UniProtKB-ARBA"/>
</dbReference>
<dbReference type="InterPro" id="IPR001789">
    <property type="entry name" value="Sig_transdc_resp-reg_receiver"/>
</dbReference>
<dbReference type="Gene3D" id="3.40.50.2300">
    <property type="match status" value="1"/>
</dbReference>
<protein>
    <submittedName>
        <fullName evidence="4">Transcriptional regulator</fullName>
    </submittedName>
</protein>
<reference evidence="4 5" key="1">
    <citation type="submission" date="2015-08" db="EMBL/GenBank/DDBJ databases">
        <title>Genome sequencing and assembly of the deep-sea bacterium Idiomarina zobellii.</title>
        <authorList>
            <person name="Mithoefer S.D."/>
            <person name="Rheaume B.A."/>
            <person name="MacLea K.S."/>
        </authorList>
    </citation>
    <scope>NUCLEOTIDE SEQUENCE [LARGE SCALE GENOMIC DNA]</scope>
    <source>
        <strain evidence="4 5">KMM 231</strain>
    </source>
</reference>
<name>A0A837NJR0_9GAMM</name>
<dbReference type="SMART" id="SM00028">
    <property type="entry name" value="TPR"/>
    <property type="match status" value="4"/>
</dbReference>
<dbReference type="SMART" id="SM00448">
    <property type="entry name" value="REC"/>
    <property type="match status" value="1"/>
</dbReference>
<dbReference type="GO" id="GO:0016192">
    <property type="term" value="P:vesicle-mediated transport"/>
    <property type="evidence" value="ECO:0007669"/>
    <property type="project" value="UniProtKB-ARBA"/>
</dbReference>